<keyword evidence="1" id="KW-0812">Transmembrane</keyword>
<proteinExistence type="predicted"/>
<name>A0A1G1KU76_9BACT</name>
<protein>
    <submittedName>
        <fullName evidence="2">Uncharacterized protein</fullName>
    </submittedName>
</protein>
<gene>
    <name evidence="2" type="ORF">A3G33_00300</name>
</gene>
<evidence type="ECO:0000313" key="3">
    <source>
        <dbReference type="Proteomes" id="UP000178187"/>
    </source>
</evidence>
<evidence type="ECO:0000256" key="1">
    <source>
        <dbReference type="SAM" id="Phobius"/>
    </source>
</evidence>
<dbReference type="Proteomes" id="UP000178187">
    <property type="component" value="Unassembled WGS sequence"/>
</dbReference>
<evidence type="ECO:0000313" key="2">
    <source>
        <dbReference type="EMBL" id="OGW96405.1"/>
    </source>
</evidence>
<accession>A0A1G1KU76</accession>
<organism evidence="2 3">
    <name type="scientific">Candidatus Danuiimicrobium aquiferis</name>
    <dbReference type="NCBI Taxonomy" id="1801832"/>
    <lineage>
        <taxon>Bacteria</taxon>
        <taxon>Pseudomonadati</taxon>
        <taxon>Candidatus Omnitrophota</taxon>
        <taxon>Candidatus Danuiimicrobium</taxon>
    </lineage>
</organism>
<comment type="caution">
    <text evidence="2">The sequence shown here is derived from an EMBL/GenBank/DDBJ whole genome shotgun (WGS) entry which is preliminary data.</text>
</comment>
<sequence>MSIISEALKQAKNHKREKVSVLAESDVNGTSGEMKEGTGFQISSSLAAIRLPALENWEVFVTWAVIILSCIVLISLFRWPAASRDFLSDMNPLRSVTHPQSAQGAAVKVPKAPYQLTGITNLLDGGWFAIVNNSIVKVNDMVDGAVVDSINENEVLLSTQKGKLTLKLS</sequence>
<dbReference type="AlphaFoldDB" id="A0A1G1KU76"/>
<keyword evidence="1" id="KW-0472">Membrane</keyword>
<dbReference type="EMBL" id="MHFR01000050">
    <property type="protein sequence ID" value="OGW96405.1"/>
    <property type="molecule type" value="Genomic_DNA"/>
</dbReference>
<reference evidence="2 3" key="1">
    <citation type="journal article" date="2016" name="Nat. Commun.">
        <title>Thousands of microbial genomes shed light on interconnected biogeochemical processes in an aquifer system.</title>
        <authorList>
            <person name="Anantharaman K."/>
            <person name="Brown C.T."/>
            <person name="Hug L.A."/>
            <person name="Sharon I."/>
            <person name="Castelle C.J."/>
            <person name="Probst A.J."/>
            <person name="Thomas B.C."/>
            <person name="Singh A."/>
            <person name="Wilkins M.J."/>
            <person name="Karaoz U."/>
            <person name="Brodie E.L."/>
            <person name="Williams K.H."/>
            <person name="Hubbard S.S."/>
            <person name="Banfield J.F."/>
        </authorList>
    </citation>
    <scope>NUCLEOTIDE SEQUENCE [LARGE SCALE GENOMIC DNA]</scope>
</reference>
<keyword evidence="1" id="KW-1133">Transmembrane helix</keyword>
<feature type="transmembrane region" description="Helical" evidence="1">
    <location>
        <begin position="60"/>
        <end position="81"/>
    </location>
</feature>